<proteinExistence type="predicted"/>
<evidence type="ECO:0000313" key="4">
    <source>
        <dbReference type="Proteomes" id="UP000824055"/>
    </source>
</evidence>
<feature type="coiled-coil region" evidence="1">
    <location>
        <begin position="66"/>
        <end position="96"/>
    </location>
</feature>
<comment type="caution">
    <text evidence="3">The sequence shown here is derived from an EMBL/GenBank/DDBJ whole genome shotgun (WGS) entry which is preliminary data.</text>
</comment>
<dbReference type="EMBL" id="DXBE01000025">
    <property type="protein sequence ID" value="HIZ68831.1"/>
    <property type="molecule type" value="Genomic_DNA"/>
</dbReference>
<sequence>MKEKTKLDWSFWLSLMAIVISLVALGVFICKVEPYSIVTIDTYIGVIAGFIGLAVTLLIGYQIYNALDLRQRIAAAEALKTSLEHQQQQLEMLKNEQAEGFEIIQARLFHKTSGMTLDAFLHFHSAIKYALSVDHKHEGYEWLSDELELYMMRIVNGSFIGCLYPKD</sequence>
<evidence type="ECO:0000313" key="3">
    <source>
        <dbReference type="EMBL" id="HIZ68831.1"/>
    </source>
</evidence>
<reference evidence="3" key="1">
    <citation type="journal article" date="2021" name="PeerJ">
        <title>Extensive microbial diversity within the chicken gut microbiome revealed by metagenomics and culture.</title>
        <authorList>
            <person name="Gilroy R."/>
            <person name="Ravi A."/>
            <person name="Getino M."/>
            <person name="Pursley I."/>
            <person name="Horton D.L."/>
            <person name="Alikhan N.F."/>
            <person name="Baker D."/>
            <person name="Gharbi K."/>
            <person name="Hall N."/>
            <person name="Watson M."/>
            <person name="Adriaenssens E.M."/>
            <person name="Foster-Nyarko E."/>
            <person name="Jarju S."/>
            <person name="Secka A."/>
            <person name="Antonio M."/>
            <person name="Oren A."/>
            <person name="Chaudhuri R.R."/>
            <person name="La Ragione R."/>
            <person name="Hildebrand F."/>
            <person name="Pallen M.J."/>
        </authorList>
    </citation>
    <scope>NUCLEOTIDE SEQUENCE</scope>
    <source>
        <strain evidence="3">ChiHecec3B27-8219</strain>
    </source>
</reference>
<feature type="transmembrane region" description="Helical" evidence="2">
    <location>
        <begin position="42"/>
        <end position="64"/>
    </location>
</feature>
<dbReference type="AlphaFoldDB" id="A0A9D2FY67"/>
<accession>A0A9D2FY67</accession>
<organism evidence="3 4">
    <name type="scientific">Candidatus Prevotella avicola</name>
    <dbReference type="NCBI Taxonomy" id="2838738"/>
    <lineage>
        <taxon>Bacteria</taxon>
        <taxon>Pseudomonadati</taxon>
        <taxon>Bacteroidota</taxon>
        <taxon>Bacteroidia</taxon>
        <taxon>Bacteroidales</taxon>
        <taxon>Prevotellaceae</taxon>
        <taxon>Prevotella</taxon>
    </lineage>
</organism>
<reference evidence="3" key="2">
    <citation type="submission" date="2021-04" db="EMBL/GenBank/DDBJ databases">
        <authorList>
            <person name="Gilroy R."/>
        </authorList>
    </citation>
    <scope>NUCLEOTIDE SEQUENCE</scope>
    <source>
        <strain evidence="3">ChiHecec3B27-8219</strain>
    </source>
</reference>
<dbReference type="Proteomes" id="UP000824055">
    <property type="component" value="Unassembled WGS sequence"/>
</dbReference>
<keyword evidence="2" id="KW-0472">Membrane</keyword>
<protein>
    <submittedName>
        <fullName evidence="3">Uncharacterized protein</fullName>
    </submittedName>
</protein>
<evidence type="ECO:0000256" key="1">
    <source>
        <dbReference type="SAM" id="Coils"/>
    </source>
</evidence>
<keyword evidence="1" id="KW-0175">Coiled coil</keyword>
<name>A0A9D2FY67_9BACT</name>
<feature type="transmembrane region" description="Helical" evidence="2">
    <location>
        <begin position="12"/>
        <end position="30"/>
    </location>
</feature>
<feature type="non-terminal residue" evidence="3">
    <location>
        <position position="167"/>
    </location>
</feature>
<gene>
    <name evidence="3" type="ORF">H9966_02955</name>
</gene>
<keyword evidence="2" id="KW-1133">Transmembrane helix</keyword>
<keyword evidence="2" id="KW-0812">Transmembrane</keyword>
<evidence type="ECO:0000256" key="2">
    <source>
        <dbReference type="SAM" id="Phobius"/>
    </source>
</evidence>